<comment type="caution">
    <text evidence="2">The sequence shown here is derived from an EMBL/GenBank/DDBJ whole genome shotgun (WGS) entry which is preliminary data.</text>
</comment>
<dbReference type="RefSeq" id="WP_015863735.1">
    <property type="nucleotide sequence ID" value="NZ_CP070511.1"/>
</dbReference>
<dbReference type="AlphaFoldDB" id="A0A150N091"/>
<evidence type="ECO:0008006" key="4">
    <source>
        <dbReference type="Google" id="ProtNLM"/>
    </source>
</evidence>
<dbReference type="PANTHER" id="PTHR43649:SF13">
    <property type="entry name" value="CARBOHYDRATE ABC TRANSPORTER SUBSTRATE-BINDING PROTEIN"/>
    <property type="match status" value="1"/>
</dbReference>
<dbReference type="EMBL" id="LQYW01000058">
    <property type="protein sequence ID" value="KYD30128.1"/>
    <property type="molecule type" value="Genomic_DNA"/>
</dbReference>
<evidence type="ECO:0000256" key="1">
    <source>
        <dbReference type="SAM" id="SignalP"/>
    </source>
</evidence>
<evidence type="ECO:0000313" key="2">
    <source>
        <dbReference type="EMBL" id="KYD30128.1"/>
    </source>
</evidence>
<dbReference type="Gene3D" id="3.40.190.10">
    <property type="entry name" value="Periplasmic binding protein-like II"/>
    <property type="match status" value="2"/>
</dbReference>
<dbReference type="Pfam" id="PF13416">
    <property type="entry name" value="SBP_bac_8"/>
    <property type="match status" value="1"/>
</dbReference>
<reference evidence="2 3" key="1">
    <citation type="submission" date="2016-01" db="EMBL/GenBank/DDBJ databases">
        <title>Draft Genome Sequences of Seven Thermophilic Sporeformers Isolated from Foods.</title>
        <authorList>
            <person name="Berendsen E.M."/>
            <person name="Wells-Bennik M.H."/>
            <person name="Krawcyk A.O."/>
            <person name="De Jong A."/>
            <person name="Holsappel S."/>
            <person name="Eijlander R.T."/>
            <person name="Kuipers O.P."/>
        </authorList>
    </citation>
    <scope>NUCLEOTIDE SEQUENCE [LARGE SCALE GENOMIC DNA]</scope>
    <source>
        <strain evidence="2 3">B4110</strain>
    </source>
</reference>
<gene>
    <name evidence="2" type="ORF">B4110_1637</name>
</gene>
<dbReference type="PROSITE" id="PS51257">
    <property type="entry name" value="PROKAR_LIPOPROTEIN"/>
    <property type="match status" value="1"/>
</dbReference>
<sequence>MKKKGFAKLIALLLAAVLIVTGCQGQNGNQEKNAKDDEAGKVVQFEFWAAPNPTQQAFWKKMAEAYMKENKNVKIKVTPMPESPTSEAGIQSAIASGKAPAVSENISRGFAAQLAASRAIVPLDEFEGFDELIDKRQMKETISSWKFADNHQYVLPIYSNAMLFGWRIDILKELGYDAPPKTYSEVIEVGKKLKEKYPDKFLWARADLVKPTWWARWFDFFMLYNAASNGNNFIKGNKFIADDEAGVKTLQFFNDLSKNKLLLTREATDPFETGTSIMVDLGPWTFPYWAEKFPEMKFNETYVLSLPPVPDGVDPANSKTFADTKGLVIYASASKEQQQAAFDFIKWVFSDAKNDLAWFKQTNLPPARDDLSTNEAFASYLEENPQLKQYAENIPNAIPPVDNEKTVEIQELIGKEALNPVVKGQKDPETAWKDMKKAVNGVLK</sequence>
<dbReference type="SUPFAM" id="SSF53850">
    <property type="entry name" value="Periplasmic binding protein-like II"/>
    <property type="match status" value="1"/>
</dbReference>
<keyword evidence="1" id="KW-0732">Signal</keyword>
<proteinExistence type="predicted"/>
<dbReference type="InterPro" id="IPR050490">
    <property type="entry name" value="Bact_solute-bd_prot1"/>
</dbReference>
<dbReference type="InterPro" id="IPR006059">
    <property type="entry name" value="SBP"/>
</dbReference>
<organism evidence="2 3">
    <name type="scientific">Parageobacillus toebii</name>
    <dbReference type="NCBI Taxonomy" id="153151"/>
    <lineage>
        <taxon>Bacteria</taxon>
        <taxon>Bacillati</taxon>
        <taxon>Bacillota</taxon>
        <taxon>Bacilli</taxon>
        <taxon>Bacillales</taxon>
        <taxon>Anoxybacillaceae</taxon>
        <taxon>Parageobacillus</taxon>
    </lineage>
</organism>
<feature type="chain" id="PRO_5039002339" description="Sugar ABC transporter substrate-binding protein" evidence="1">
    <location>
        <begin position="26"/>
        <end position="444"/>
    </location>
</feature>
<dbReference type="PANTHER" id="PTHR43649">
    <property type="entry name" value="ARABINOSE-BINDING PROTEIN-RELATED"/>
    <property type="match status" value="1"/>
</dbReference>
<feature type="signal peptide" evidence="1">
    <location>
        <begin position="1"/>
        <end position="25"/>
    </location>
</feature>
<dbReference type="PATRIC" id="fig|153151.4.peg.3297"/>
<evidence type="ECO:0000313" key="3">
    <source>
        <dbReference type="Proteomes" id="UP000075324"/>
    </source>
</evidence>
<protein>
    <recommendedName>
        <fullName evidence="4">Sugar ABC transporter substrate-binding protein</fullName>
    </recommendedName>
</protein>
<dbReference type="GeneID" id="94900363"/>
<accession>A0A150N091</accession>
<dbReference type="Proteomes" id="UP000075324">
    <property type="component" value="Unassembled WGS sequence"/>
</dbReference>
<name>A0A150N091_9BACL</name>